<dbReference type="Gene3D" id="3.20.20.140">
    <property type="entry name" value="Metal-dependent hydrolases"/>
    <property type="match status" value="1"/>
</dbReference>
<gene>
    <name evidence="1" type="ORF">GEMMAAP_16520</name>
</gene>
<dbReference type="EMBL" id="CP011454">
    <property type="protein sequence ID" value="AMW06951.1"/>
    <property type="molecule type" value="Genomic_DNA"/>
</dbReference>
<dbReference type="InterPro" id="IPR016195">
    <property type="entry name" value="Pol/histidinol_Pase-like"/>
</dbReference>
<dbReference type="AlphaFoldDB" id="A0A145Q5A3"/>
<dbReference type="SUPFAM" id="SSF89550">
    <property type="entry name" value="PHP domain-like"/>
    <property type="match status" value="1"/>
</dbReference>
<sequence length="472" mass="51874">MGPSIPRGTDVPFAAGREWLAGDHHIHSEFSVGYEAPPAGTTEPPKPVLGADGRYSIPLNAWMARQHGLRWMVATDHGGPNHSKLNYEQAYPALLKARDEVPEVVQFYGMEFDTPGADHSSIIVPKSDAERTTLRDIESRFSKREPYPSDVSWDTEPKMLEALTFMRSITMPPVVIAHHPSRSATGFGMYGLDRPAEFRNWNDTAPTVAIGMEGAPGHQASAINKDGSLDSAGARGGYSRSPTLGGFDQMTAKVGGLWDSLLGEGRRWWITSTSDSHVNWRDGGSDFWPGEYSKTYVRAQHTHADILDGLRGGRIFVTTGDLIKELDVVAVAASGARAQAEIGGELSLPAGGDVRVTIRFRDPDTTNHHGDRPTVARVDLIIGEVTGPVSDRSADKNPSTRVVQRFTATDWQRRGEVVTVTYLLRNVSSSSYIRVRGTNTTELEPLPDQRGENPWSDLWFYSNPIFITVPKR</sequence>
<dbReference type="STRING" id="1379270.GEMMAAP_16520"/>
<name>A0A145Q5A3_9BACT</name>
<dbReference type="Proteomes" id="UP000076404">
    <property type="component" value="Chromosome"/>
</dbReference>
<evidence type="ECO:0000313" key="2">
    <source>
        <dbReference type="Proteomes" id="UP000076404"/>
    </source>
</evidence>
<evidence type="ECO:0000313" key="1">
    <source>
        <dbReference type="EMBL" id="AMW06951.1"/>
    </source>
</evidence>
<dbReference type="eggNOG" id="COG1387">
    <property type="taxonomic scope" value="Bacteria"/>
</dbReference>
<proteinExistence type="predicted"/>
<protein>
    <submittedName>
        <fullName evidence="1">Phosphoesterase</fullName>
    </submittedName>
</protein>
<organism evidence="1 2">
    <name type="scientific">Gemmatimonas phototrophica</name>
    <dbReference type="NCBI Taxonomy" id="1379270"/>
    <lineage>
        <taxon>Bacteria</taxon>
        <taxon>Pseudomonadati</taxon>
        <taxon>Gemmatimonadota</taxon>
        <taxon>Gemmatimonadia</taxon>
        <taxon>Gemmatimonadales</taxon>
        <taxon>Gemmatimonadaceae</taxon>
        <taxon>Gemmatimonas</taxon>
    </lineage>
</organism>
<keyword evidence="2" id="KW-1185">Reference proteome</keyword>
<reference evidence="1 2" key="2">
    <citation type="journal article" date="2016" name="Environ. Microbiol. Rep.">
        <title>Metagenomic evidence for the presence of phototrophic Gemmatimonadetes bacteria in diverse environments.</title>
        <authorList>
            <person name="Zeng Y."/>
            <person name="Baumbach J."/>
            <person name="Barbosa E.G."/>
            <person name="Azevedo V."/>
            <person name="Zhang C."/>
            <person name="Koblizek M."/>
        </authorList>
    </citation>
    <scope>NUCLEOTIDE SEQUENCE [LARGE SCALE GENOMIC DNA]</scope>
    <source>
        <strain evidence="1 2">AP64</strain>
    </source>
</reference>
<reference evidence="1 2" key="1">
    <citation type="journal article" date="2014" name="Proc. Natl. Acad. Sci. U.S.A.">
        <title>Functional type 2 photosynthetic reaction centers found in the rare bacterial phylum Gemmatimonadetes.</title>
        <authorList>
            <person name="Zeng Y."/>
            <person name="Feng F."/>
            <person name="Medova H."/>
            <person name="Dean J."/>
            <person name="Koblizek M."/>
        </authorList>
    </citation>
    <scope>NUCLEOTIDE SEQUENCE [LARGE SCALE GENOMIC DNA]</scope>
    <source>
        <strain evidence="1 2">AP64</strain>
    </source>
</reference>
<accession>A0A145Q5A3</accession>
<dbReference type="KEGG" id="gph:GEMMAAP_16520"/>